<gene>
    <name evidence="1" type="ORF">MFFC18_19210</name>
</gene>
<dbReference type="PANTHER" id="PTHR43861">
    <property type="entry name" value="TRANS-ACONITATE 2-METHYLTRANSFERASE-RELATED"/>
    <property type="match status" value="1"/>
</dbReference>
<evidence type="ECO:0008006" key="3">
    <source>
        <dbReference type="Google" id="ProtNLM"/>
    </source>
</evidence>
<dbReference type="RefSeq" id="WP_075082848.1">
    <property type="nucleotide sequence ID" value="NZ_CP042912.1"/>
</dbReference>
<evidence type="ECO:0000313" key="1">
    <source>
        <dbReference type="EMBL" id="QEG22060.1"/>
    </source>
</evidence>
<proteinExistence type="predicted"/>
<reference evidence="1 2" key="1">
    <citation type="submission" date="2019-08" db="EMBL/GenBank/DDBJ databases">
        <title>Deep-cultivation of Planctomycetes and their phenomic and genomic characterization uncovers novel biology.</title>
        <authorList>
            <person name="Wiegand S."/>
            <person name="Jogler M."/>
            <person name="Boedeker C."/>
            <person name="Pinto D."/>
            <person name="Vollmers J."/>
            <person name="Rivas-Marin E."/>
            <person name="Kohn T."/>
            <person name="Peeters S.H."/>
            <person name="Heuer A."/>
            <person name="Rast P."/>
            <person name="Oberbeckmann S."/>
            <person name="Bunk B."/>
            <person name="Jeske O."/>
            <person name="Meyerdierks A."/>
            <person name="Storesund J.E."/>
            <person name="Kallscheuer N."/>
            <person name="Luecker S."/>
            <person name="Lage O.M."/>
            <person name="Pohl T."/>
            <person name="Merkel B.J."/>
            <person name="Hornburger P."/>
            <person name="Mueller R.-W."/>
            <person name="Bruemmer F."/>
            <person name="Labrenz M."/>
            <person name="Spormann A.M."/>
            <person name="Op den Camp H."/>
            <person name="Overmann J."/>
            <person name="Amann R."/>
            <person name="Jetten M.S.M."/>
            <person name="Mascher T."/>
            <person name="Medema M.H."/>
            <person name="Devos D.P."/>
            <person name="Kaster A.-K."/>
            <person name="Ovreas L."/>
            <person name="Rohde M."/>
            <person name="Galperin M.Y."/>
            <person name="Jogler C."/>
        </authorList>
    </citation>
    <scope>NUCLEOTIDE SEQUENCE [LARGE SCALE GENOMIC DNA]</scope>
    <source>
        <strain evidence="1 2">FC18</strain>
    </source>
</reference>
<dbReference type="Proteomes" id="UP000322214">
    <property type="component" value="Chromosome"/>
</dbReference>
<dbReference type="OrthoDB" id="4760357at2"/>
<accession>A0A5B9PAT1</accession>
<keyword evidence="2" id="KW-1185">Reference proteome</keyword>
<protein>
    <recommendedName>
        <fullName evidence="3">Methyltransferase domain protein</fullName>
    </recommendedName>
</protein>
<evidence type="ECO:0000313" key="2">
    <source>
        <dbReference type="Proteomes" id="UP000322214"/>
    </source>
</evidence>
<organism evidence="1 2">
    <name type="scientific">Mariniblastus fucicola</name>
    <dbReference type="NCBI Taxonomy" id="980251"/>
    <lineage>
        <taxon>Bacteria</taxon>
        <taxon>Pseudomonadati</taxon>
        <taxon>Planctomycetota</taxon>
        <taxon>Planctomycetia</taxon>
        <taxon>Pirellulales</taxon>
        <taxon>Pirellulaceae</taxon>
        <taxon>Mariniblastus</taxon>
    </lineage>
</organism>
<dbReference type="PANTHER" id="PTHR43861:SF1">
    <property type="entry name" value="TRANS-ACONITATE 2-METHYLTRANSFERASE"/>
    <property type="match status" value="1"/>
</dbReference>
<dbReference type="AlphaFoldDB" id="A0A5B9PAT1"/>
<dbReference type="Gene3D" id="3.40.50.150">
    <property type="entry name" value="Vaccinia Virus protein VP39"/>
    <property type="match status" value="1"/>
</dbReference>
<name>A0A5B9PAT1_9BACT</name>
<dbReference type="KEGG" id="mff:MFFC18_19210"/>
<dbReference type="SUPFAM" id="SSF53335">
    <property type="entry name" value="S-adenosyl-L-methionine-dependent methyltransferases"/>
    <property type="match status" value="1"/>
</dbReference>
<dbReference type="InterPro" id="IPR029063">
    <property type="entry name" value="SAM-dependent_MTases_sf"/>
</dbReference>
<sequence length="284" mass="32413">MNKPLSIEHAENTSLKQTAKQFAGQVLAAIASKRTKELIDTPISQPTGLQDKLIMAHLKRQAFRQNDADFFERLHIDFWQGEGGAVFSENCDHRFENLFLSKQKLDFDQLRQIWDERQPKHIVEFGCNSGLLLQYMTTELGGVESSTGIEINAEQVRKNQESSKFDSRINFLNADGGKWLLENGQANSLFVSNGGVLEYFRRERLDEMLTHICNNLGPAVFFAVEPVADDHDWKKTTESVPFGEELSFSHNYTDLFESNGFQIVHQRAVEFESWKMMATIAVTD</sequence>
<dbReference type="Pfam" id="PF13489">
    <property type="entry name" value="Methyltransf_23"/>
    <property type="match status" value="1"/>
</dbReference>
<dbReference type="EMBL" id="CP042912">
    <property type="protein sequence ID" value="QEG22060.1"/>
    <property type="molecule type" value="Genomic_DNA"/>
</dbReference>